<evidence type="ECO:0000256" key="4">
    <source>
        <dbReference type="ARBA" id="ARBA00023186"/>
    </source>
</evidence>
<dbReference type="Pfam" id="PF14011">
    <property type="entry name" value="ESX-1_EspG"/>
    <property type="match status" value="1"/>
</dbReference>
<dbReference type="OrthoDB" id="3685017at2"/>
<dbReference type="Proteomes" id="UP000198878">
    <property type="component" value="Unassembled WGS sequence"/>
</dbReference>
<protein>
    <submittedName>
        <fullName evidence="5">EspG family protein</fullName>
    </submittedName>
</protein>
<evidence type="ECO:0000256" key="1">
    <source>
        <dbReference type="ARBA" id="ARBA00004496"/>
    </source>
</evidence>
<reference evidence="6" key="1">
    <citation type="submission" date="2016-10" db="EMBL/GenBank/DDBJ databases">
        <authorList>
            <person name="Varghese N."/>
            <person name="Submissions S."/>
        </authorList>
    </citation>
    <scope>NUCLEOTIDE SEQUENCE [LARGE SCALE GENOMIC DNA]</scope>
    <source>
        <strain evidence="6">DSM 44654</strain>
    </source>
</reference>
<dbReference type="AlphaFoldDB" id="A0A1H5QS96"/>
<sequence length="262" mass="28634">MLDRQVTISTGTLINLIRRRGGEPHTVLSDKPTWYSDEAQRAEDERVNAELSKAGLYGPRGMHPGFVATVEAIARPQLEYYGWVDGGFQGKPVSYRLLAGSAGGEAFVLAKHEELDAVVLESSRPGELLDDFLGQIPKLAPGRGTPLAVPKSQLEGSPRGDDGGYAVLRNDRPAEGSQEADELRRILALRRMGSGSLYVAARSRTGGWQRIERPVNYIDTSEGRWLTEEVPGRGENRIAFTPADQRVLADRLRSAQGRLTAA</sequence>
<name>A0A1H5QS96_9PSEU</name>
<comment type="similarity">
    <text evidence="2">Belongs to the EspG family.</text>
</comment>
<organism evidence="5 6">
    <name type="scientific">Amycolatopsis pretoriensis</name>
    <dbReference type="NCBI Taxonomy" id="218821"/>
    <lineage>
        <taxon>Bacteria</taxon>
        <taxon>Bacillati</taxon>
        <taxon>Actinomycetota</taxon>
        <taxon>Actinomycetes</taxon>
        <taxon>Pseudonocardiales</taxon>
        <taxon>Pseudonocardiaceae</taxon>
        <taxon>Amycolatopsis</taxon>
    </lineage>
</organism>
<dbReference type="STRING" id="218821.SAMN05421837_10452"/>
<evidence type="ECO:0000313" key="5">
    <source>
        <dbReference type="EMBL" id="SEF28191.1"/>
    </source>
</evidence>
<keyword evidence="6" id="KW-1185">Reference proteome</keyword>
<dbReference type="InterPro" id="IPR025734">
    <property type="entry name" value="EspG"/>
</dbReference>
<evidence type="ECO:0000256" key="3">
    <source>
        <dbReference type="ARBA" id="ARBA00022490"/>
    </source>
</evidence>
<accession>A0A1H5QS96</accession>
<evidence type="ECO:0000313" key="6">
    <source>
        <dbReference type="Proteomes" id="UP000198878"/>
    </source>
</evidence>
<dbReference type="RefSeq" id="WP_086675413.1">
    <property type="nucleotide sequence ID" value="NZ_FNUJ01000004.1"/>
</dbReference>
<keyword evidence="4" id="KW-0143">Chaperone</keyword>
<comment type="subcellular location">
    <subcellularLocation>
        <location evidence="1">Cytoplasm</location>
    </subcellularLocation>
</comment>
<proteinExistence type="inferred from homology"/>
<keyword evidence="3" id="KW-0963">Cytoplasm</keyword>
<dbReference type="EMBL" id="FNUJ01000004">
    <property type="protein sequence ID" value="SEF28191.1"/>
    <property type="molecule type" value="Genomic_DNA"/>
</dbReference>
<gene>
    <name evidence="5" type="ORF">SAMN05421837_10452</name>
</gene>
<evidence type="ECO:0000256" key="2">
    <source>
        <dbReference type="ARBA" id="ARBA00006411"/>
    </source>
</evidence>